<name>A0A1U7PTX8_9FLAO</name>
<evidence type="ECO:0000313" key="5">
    <source>
        <dbReference type="Proteomes" id="UP000187261"/>
    </source>
</evidence>
<dbReference type="PANTHER" id="PTHR43022">
    <property type="entry name" value="PROTEIN SMF"/>
    <property type="match status" value="1"/>
</dbReference>
<sequence>MFYEEYLYLIALRQCNNLGNANLRKLTNNIGSAKQVWESTHKNLMAVDGIGKVRIKDIGNPEFIRMAEKELLHCEKHGISMVSLRESGYPKHLQNCDDAPVLLFYQGNLNVIQNTISIVGTRKLTSYGKTFIQEFLSELRGNPICTVSGLALGADTCAHEESLSTNIPTVAVLAQSLNSIYPAANKKLARQILENNGVLMTEYASFDGASKEYFLQRNRIIAGLSPHLVVVETAYGGGSVTTVNCANSYNRDVFALPGKITDIYSQGCNMLIAQNKAESIVNIKTLVQNLNLSLQPQLFTEEQKKQEINPAQKDHLKTLEIIRQSASVSLDEIAEKTAILHHKLLPILLDLELYGYIKCLSGRQYQII</sequence>
<comment type="similarity">
    <text evidence="1">Belongs to the DprA/Smf family.</text>
</comment>
<dbReference type="Gene3D" id="3.40.50.450">
    <property type="match status" value="1"/>
</dbReference>
<dbReference type="GO" id="GO:0009294">
    <property type="term" value="P:DNA-mediated transformation"/>
    <property type="evidence" value="ECO:0007669"/>
    <property type="project" value="InterPro"/>
</dbReference>
<keyword evidence="5" id="KW-1185">Reference proteome</keyword>
<dbReference type="Proteomes" id="UP000187261">
    <property type="component" value="Unassembled WGS sequence"/>
</dbReference>
<evidence type="ECO:0000259" key="3">
    <source>
        <dbReference type="Pfam" id="PF17782"/>
    </source>
</evidence>
<dbReference type="PANTHER" id="PTHR43022:SF1">
    <property type="entry name" value="PROTEIN SMF"/>
    <property type="match status" value="1"/>
</dbReference>
<dbReference type="Pfam" id="PF02481">
    <property type="entry name" value="DNA_processg_A"/>
    <property type="match status" value="1"/>
</dbReference>
<dbReference type="Pfam" id="PF17782">
    <property type="entry name" value="WHD_DprA"/>
    <property type="match status" value="1"/>
</dbReference>
<evidence type="ECO:0000313" key="4">
    <source>
        <dbReference type="EMBL" id="SIT95392.1"/>
    </source>
</evidence>
<dbReference type="InterPro" id="IPR003488">
    <property type="entry name" value="DprA"/>
</dbReference>
<protein>
    <submittedName>
        <fullName evidence="4">DNA processing protein</fullName>
    </submittedName>
</protein>
<feature type="domain" description="Smf/DprA SLOG" evidence="2">
    <location>
        <begin position="81"/>
        <end position="290"/>
    </location>
</feature>
<dbReference type="InterPro" id="IPR057666">
    <property type="entry name" value="DrpA_SLOG"/>
</dbReference>
<accession>A0A1U7PTX8</accession>
<dbReference type="SUPFAM" id="SSF47781">
    <property type="entry name" value="RuvA domain 2-like"/>
    <property type="match status" value="1"/>
</dbReference>
<dbReference type="EMBL" id="FTPU01000001">
    <property type="protein sequence ID" value="SIT95392.1"/>
    <property type="molecule type" value="Genomic_DNA"/>
</dbReference>
<dbReference type="OrthoDB" id="9785707at2"/>
<dbReference type="Gene3D" id="1.10.10.10">
    <property type="entry name" value="Winged helix-like DNA-binding domain superfamily/Winged helix DNA-binding domain"/>
    <property type="match status" value="1"/>
</dbReference>
<dbReference type="SUPFAM" id="SSF102405">
    <property type="entry name" value="MCP/YpsA-like"/>
    <property type="match status" value="1"/>
</dbReference>
<dbReference type="NCBIfam" id="TIGR00732">
    <property type="entry name" value="dprA"/>
    <property type="match status" value="1"/>
</dbReference>
<gene>
    <name evidence="4" type="ORF">SAMN05660493_00037</name>
</gene>
<organism evidence="4 5">
    <name type="scientific">Epilithonimonas bovis DSM 19482</name>
    <dbReference type="NCBI Taxonomy" id="1121284"/>
    <lineage>
        <taxon>Bacteria</taxon>
        <taxon>Pseudomonadati</taxon>
        <taxon>Bacteroidota</taxon>
        <taxon>Flavobacteriia</taxon>
        <taxon>Flavobacteriales</taxon>
        <taxon>Weeksellaceae</taxon>
        <taxon>Chryseobacterium group</taxon>
        <taxon>Epilithonimonas</taxon>
    </lineage>
</organism>
<dbReference type="AlphaFoldDB" id="A0A1U7PTX8"/>
<dbReference type="InterPro" id="IPR041614">
    <property type="entry name" value="DprA_WH"/>
</dbReference>
<evidence type="ECO:0000256" key="1">
    <source>
        <dbReference type="ARBA" id="ARBA00006525"/>
    </source>
</evidence>
<dbReference type="STRING" id="1121284.SAMN05660493_00037"/>
<reference evidence="5" key="1">
    <citation type="submission" date="2016-10" db="EMBL/GenBank/DDBJ databases">
        <authorList>
            <person name="Varghese N."/>
            <person name="Submissions S."/>
        </authorList>
    </citation>
    <scope>NUCLEOTIDE SEQUENCE [LARGE SCALE GENOMIC DNA]</scope>
    <source>
        <strain evidence="5">DSM 19482</strain>
    </source>
</reference>
<dbReference type="RefSeq" id="WP_076781310.1">
    <property type="nucleotide sequence ID" value="NZ_FTPU01000001.1"/>
</dbReference>
<feature type="domain" description="DprA winged helix" evidence="3">
    <location>
        <begin position="305"/>
        <end position="362"/>
    </location>
</feature>
<dbReference type="InterPro" id="IPR010994">
    <property type="entry name" value="RuvA_2-like"/>
</dbReference>
<dbReference type="InterPro" id="IPR036388">
    <property type="entry name" value="WH-like_DNA-bd_sf"/>
</dbReference>
<evidence type="ECO:0000259" key="2">
    <source>
        <dbReference type="Pfam" id="PF02481"/>
    </source>
</evidence>
<proteinExistence type="inferred from homology"/>